<proteinExistence type="predicted"/>
<dbReference type="Proteomes" id="UP000006048">
    <property type="component" value="Chromosome"/>
</dbReference>
<reference evidence="1 2" key="1">
    <citation type="submission" date="2012-06" db="EMBL/GenBank/DDBJ databases">
        <title>The complete chromosome of genome of Turneriella parva DSM 21527.</title>
        <authorList>
            <consortium name="US DOE Joint Genome Institute (JGI-PGF)"/>
            <person name="Lucas S."/>
            <person name="Han J."/>
            <person name="Lapidus A."/>
            <person name="Bruce D."/>
            <person name="Goodwin L."/>
            <person name="Pitluck S."/>
            <person name="Peters L."/>
            <person name="Kyrpides N."/>
            <person name="Mavromatis K."/>
            <person name="Ivanova N."/>
            <person name="Mikhailova N."/>
            <person name="Chertkov O."/>
            <person name="Detter J.C."/>
            <person name="Tapia R."/>
            <person name="Han C."/>
            <person name="Land M."/>
            <person name="Hauser L."/>
            <person name="Markowitz V."/>
            <person name="Cheng J.-F."/>
            <person name="Hugenholtz P."/>
            <person name="Woyke T."/>
            <person name="Wu D."/>
            <person name="Gronow S."/>
            <person name="Wellnitz S."/>
            <person name="Brambilla E."/>
            <person name="Klenk H.-P."/>
            <person name="Eisen J.A."/>
        </authorList>
    </citation>
    <scope>NUCLEOTIDE SEQUENCE [LARGE SCALE GENOMIC DNA]</scope>
    <source>
        <strain evidence="2">ATCC BAA-1111 / DSM 21527 / NCTC 11395 / H</strain>
    </source>
</reference>
<dbReference type="EMBL" id="CP002959">
    <property type="protein sequence ID" value="AFM14625.1"/>
    <property type="molecule type" value="Genomic_DNA"/>
</dbReference>
<gene>
    <name evidence="1" type="ordered locus">Turpa_3991</name>
</gene>
<dbReference type="KEGG" id="tpx:Turpa_3991"/>
<sequence>MHKPLLLLVLFAAADLSAVETVWVQRTYVGGPLCAKTGAEIKFIAPGTEATSVALKERKLVIYRSFFRNQPTCQACGKCPTYHRELFFEIDASRIADAEKAGYIKAPNAPAETELADFERSKIFRPLPDLPAED</sequence>
<dbReference type="RefSeq" id="WP_014805101.1">
    <property type="nucleotide sequence ID" value="NC_018020.1"/>
</dbReference>
<keyword evidence="2" id="KW-1185">Reference proteome</keyword>
<evidence type="ECO:0000313" key="1">
    <source>
        <dbReference type="EMBL" id="AFM14625.1"/>
    </source>
</evidence>
<dbReference type="HOGENOM" id="CLU_1895289_0_0_12"/>
<accession>I4BBG8</accession>
<evidence type="ECO:0000313" key="2">
    <source>
        <dbReference type="Proteomes" id="UP000006048"/>
    </source>
</evidence>
<dbReference type="AlphaFoldDB" id="I4BBG8"/>
<protein>
    <submittedName>
        <fullName evidence="1">Uncharacterized protein</fullName>
    </submittedName>
</protein>
<organism evidence="1 2">
    <name type="scientific">Turneriella parva (strain ATCC BAA-1111 / DSM 21527 / NCTC 11395 / H)</name>
    <name type="common">Leptospira parva</name>
    <dbReference type="NCBI Taxonomy" id="869212"/>
    <lineage>
        <taxon>Bacteria</taxon>
        <taxon>Pseudomonadati</taxon>
        <taxon>Spirochaetota</taxon>
        <taxon>Spirochaetia</taxon>
        <taxon>Leptospirales</taxon>
        <taxon>Leptospiraceae</taxon>
        <taxon>Turneriella</taxon>
    </lineage>
</organism>
<name>I4BBG8_TURPD</name>